<evidence type="ECO:0000256" key="2">
    <source>
        <dbReference type="ARBA" id="ARBA00022737"/>
    </source>
</evidence>
<comment type="caution">
    <text evidence="10">The sequence shown here is derived from an EMBL/GenBank/DDBJ whole genome shotgun (WGS) entry which is preliminary data.</text>
</comment>
<comment type="catalytic activity">
    <reaction evidence="7">
        <text>ATP + H2O = ADP + phosphate + H(+)</text>
        <dbReference type="Rhea" id="RHEA:13065"/>
        <dbReference type="ChEBI" id="CHEBI:15377"/>
        <dbReference type="ChEBI" id="CHEBI:15378"/>
        <dbReference type="ChEBI" id="CHEBI:30616"/>
        <dbReference type="ChEBI" id="CHEBI:43474"/>
        <dbReference type="ChEBI" id="CHEBI:456216"/>
        <dbReference type="EC" id="3.6.4.13"/>
    </reaction>
</comment>
<evidence type="ECO:0000313" key="10">
    <source>
        <dbReference type="EMBL" id="NWH69733.1"/>
    </source>
</evidence>
<dbReference type="InterPro" id="IPR002999">
    <property type="entry name" value="Tudor"/>
</dbReference>
<feature type="domain" description="CS" evidence="9">
    <location>
        <begin position="577"/>
        <end position="663"/>
    </location>
</feature>
<evidence type="ECO:0000256" key="7">
    <source>
        <dbReference type="ARBA" id="ARBA00047984"/>
    </source>
</evidence>
<dbReference type="CDD" id="cd20435">
    <property type="entry name" value="Tudor_TDRD12_rpt2"/>
    <property type="match status" value="1"/>
</dbReference>
<dbReference type="GO" id="GO:0005524">
    <property type="term" value="F:ATP binding"/>
    <property type="evidence" value="ECO:0007669"/>
    <property type="project" value="UniProtKB-KW"/>
</dbReference>
<evidence type="ECO:0000256" key="4">
    <source>
        <dbReference type="ARBA" id="ARBA00022801"/>
    </source>
</evidence>
<evidence type="ECO:0000256" key="5">
    <source>
        <dbReference type="ARBA" id="ARBA00022806"/>
    </source>
</evidence>
<feature type="region of interest" description="Disordered" evidence="8">
    <location>
        <begin position="515"/>
        <end position="574"/>
    </location>
</feature>
<dbReference type="InterPro" id="IPR027417">
    <property type="entry name" value="P-loop_NTPase"/>
</dbReference>
<keyword evidence="4" id="KW-0378">Hydrolase</keyword>
<dbReference type="SUPFAM" id="SSF52540">
    <property type="entry name" value="P-loop containing nucleoside triphosphate hydrolases"/>
    <property type="match status" value="1"/>
</dbReference>
<dbReference type="PROSITE" id="PS51203">
    <property type="entry name" value="CS"/>
    <property type="match status" value="1"/>
</dbReference>
<dbReference type="InterPro" id="IPR007052">
    <property type="entry name" value="CS_dom"/>
</dbReference>
<proteinExistence type="predicted"/>
<gene>
    <name evidence="10" type="primary">P231</name>
    <name evidence="10" type="ORF">PIACAY_R14926</name>
</gene>
<name>A0A850WTK0_PIACA</name>
<dbReference type="InterPro" id="IPR008978">
    <property type="entry name" value="HSP20-like_chaperone"/>
</dbReference>
<evidence type="ECO:0000256" key="8">
    <source>
        <dbReference type="SAM" id="MobiDB-lite"/>
    </source>
</evidence>
<dbReference type="PANTHER" id="PTHR22655:SF2">
    <property type="entry name" value="ATP-DEPENDENT RNA HELICASE TDRD12-RELATED"/>
    <property type="match status" value="1"/>
</dbReference>
<dbReference type="OrthoDB" id="249932at2759"/>
<dbReference type="FunFam" id="2.30.30.140:FF:000087">
    <property type="entry name" value="Putative ATP-dependent RNA helicase TDRD12"/>
    <property type="match status" value="1"/>
</dbReference>
<dbReference type="GO" id="GO:0016787">
    <property type="term" value="F:hydrolase activity"/>
    <property type="evidence" value="ECO:0007669"/>
    <property type="project" value="UniProtKB-KW"/>
</dbReference>
<dbReference type="Pfam" id="PF00567">
    <property type="entry name" value="TUDOR"/>
    <property type="match status" value="1"/>
</dbReference>
<dbReference type="Gene3D" id="2.60.40.790">
    <property type="match status" value="1"/>
</dbReference>
<dbReference type="Gene3D" id="3.40.50.300">
    <property type="entry name" value="P-loop containing nucleotide triphosphate hydrolases"/>
    <property type="match status" value="1"/>
</dbReference>
<feature type="non-terminal residue" evidence="10">
    <location>
        <position position="1"/>
    </location>
</feature>
<evidence type="ECO:0000256" key="6">
    <source>
        <dbReference type="ARBA" id="ARBA00022840"/>
    </source>
</evidence>
<dbReference type="EC" id="3.6.4.13" evidence="1"/>
<keyword evidence="2" id="KW-0677">Repeat</keyword>
<evidence type="ECO:0000256" key="3">
    <source>
        <dbReference type="ARBA" id="ARBA00022741"/>
    </source>
</evidence>
<protein>
    <recommendedName>
        <fullName evidence="1">RNA helicase</fullName>
        <ecNumber evidence="1">3.6.4.13</ecNumber>
    </recommendedName>
</protein>
<dbReference type="Gene3D" id="2.40.50.90">
    <property type="match status" value="1"/>
</dbReference>
<organism evidence="10 11">
    <name type="scientific">Piaya cayana</name>
    <name type="common">Common squirrel cuckoo</name>
    <dbReference type="NCBI Taxonomy" id="33601"/>
    <lineage>
        <taxon>Eukaryota</taxon>
        <taxon>Metazoa</taxon>
        <taxon>Chordata</taxon>
        <taxon>Craniata</taxon>
        <taxon>Vertebrata</taxon>
        <taxon>Euteleostomi</taxon>
        <taxon>Archelosauria</taxon>
        <taxon>Archosauria</taxon>
        <taxon>Dinosauria</taxon>
        <taxon>Saurischia</taxon>
        <taxon>Theropoda</taxon>
        <taxon>Coelurosauria</taxon>
        <taxon>Aves</taxon>
        <taxon>Neognathae</taxon>
        <taxon>Neoaves</taxon>
        <taxon>Otidimorphae</taxon>
        <taxon>Cuculiformes</taxon>
        <taxon>Coccyzidae</taxon>
        <taxon>Piaya</taxon>
    </lineage>
</organism>
<dbReference type="Gene3D" id="2.30.30.140">
    <property type="match status" value="1"/>
</dbReference>
<keyword evidence="5" id="KW-0347">Helicase</keyword>
<keyword evidence="3" id="KW-0547">Nucleotide-binding</keyword>
<dbReference type="Pfam" id="PF04969">
    <property type="entry name" value="CS"/>
    <property type="match status" value="1"/>
</dbReference>
<dbReference type="SUPFAM" id="SSF63748">
    <property type="entry name" value="Tudor/PWWP/MBT"/>
    <property type="match status" value="1"/>
</dbReference>
<dbReference type="FunFam" id="3.40.50.300:FF:001416">
    <property type="entry name" value="Tudor domain containing 12"/>
    <property type="match status" value="1"/>
</dbReference>
<dbReference type="GO" id="GO:0003724">
    <property type="term" value="F:RNA helicase activity"/>
    <property type="evidence" value="ECO:0007669"/>
    <property type="project" value="UniProtKB-EC"/>
</dbReference>
<dbReference type="Proteomes" id="UP000653271">
    <property type="component" value="Unassembled WGS sequence"/>
</dbReference>
<reference evidence="10" key="1">
    <citation type="submission" date="2019-09" db="EMBL/GenBank/DDBJ databases">
        <title>Bird 10,000 Genomes (B10K) Project - Family phase.</title>
        <authorList>
            <person name="Zhang G."/>
        </authorList>
    </citation>
    <scope>NUCLEOTIDE SEQUENCE</scope>
    <source>
        <strain evidence="10">B10K-DU-008-47</strain>
        <tissue evidence="10">Mixed tissue sample</tissue>
    </source>
</reference>
<keyword evidence="11" id="KW-1185">Reference proteome</keyword>
<dbReference type="AlphaFoldDB" id="A0A850WTK0"/>
<dbReference type="InterPro" id="IPR035437">
    <property type="entry name" value="SNase_OB-fold_sf"/>
</dbReference>
<feature type="compositionally biased region" description="Polar residues" evidence="8">
    <location>
        <begin position="529"/>
        <end position="552"/>
    </location>
</feature>
<sequence length="716" mass="80864">VFTILNCYKNAVTTEEREHSPQQIIAVGTRWNKHIARLIKQFMNDPYVVITAVEEASICGNVQQVVKHCRSSERTAVLVKTLHVTHSRRQKVLVFTDSVNDAEMVHEALESNSIFSLKIHTESKLNWKSVLEQWTEKCSAGTQVVLVLTDDCMQPLEITDATCVVHFSLPSLRIFGQRLSSMSDNFSNVIKDSSVDREYTQARSVLLLTDSSACRTLEILHYLQHMEAEIPPELHDITAQALEAEEDRKFSRPLCACLKMFGICKNRMTCPDRHQINVQMDAPQNVPDKMLQAPGCVTIVPLHVVSATNYFGRIVDEEKDQYGILSEEINKYFKEPGNKISVKNVEKLMVYGLCEKTLFHRVQVVEMPSKEEKKVFSIKIKYIDEGRISQAQNDQLLHLPARFQCLPPQAVEFIVCRVKPLDNETEWNPQVVTDYVRHKIKGKLHKAKIVHSLGNTAWVDPMVRVTRLSGLNVSINEYNVRSEILSAGLGTDNPEHIPRLQALCRRVKVVDDGENVEPFTEENTAGPENKSSPENLSVQENPTENCSSSEIPSGNEPCGGVAQSEEAEDSPQDQQKCFYPEVKWFENEETVTVRVKIANAADCKCEFDKEKVLFSAYSGDKLYLADLELHRSVLAEESAYAIKDKEVVIVLVKEEKGMWCKLLKNKNPHVAFDFEHWEGLEDEGPFPVGTKKLHCASAVTEDLADSSEDSGTESDE</sequence>
<dbReference type="EMBL" id="WAAB01000914">
    <property type="protein sequence ID" value="NWH69733.1"/>
    <property type="molecule type" value="Genomic_DNA"/>
</dbReference>
<dbReference type="SUPFAM" id="SSF49764">
    <property type="entry name" value="HSP20-like chaperones"/>
    <property type="match status" value="1"/>
</dbReference>
<dbReference type="PANTHER" id="PTHR22655">
    <property type="entry name" value="ATP-DEPENDENT RNA HELICASE TDRD12-RELATED"/>
    <property type="match status" value="1"/>
</dbReference>
<dbReference type="GO" id="GO:0042078">
    <property type="term" value="P:germ-line stem cell division"/>
    <property type="evidence" value="ECO:0007669"/>
    <property type="project" value="TreeGrafter"/>
</dbReference>
<keyword evidence="6" id="KW-0067">ATP-binding</keyword>
<accession>A0A850WTK0</accession>
<evidence type="ECO:0000313" key="11">
    <source>
        <dbReference type="Proteomes" id="UP000653271"/>
    </source>
</evidence>
<evidence type="ECO:0000256" key="1">
    <source>
        <dbReference type="ARBA" id="ARBA00012552"/>
    </source>
</evidence>
<feature type="non-terminal residue" evidence="10">
    <location>
        <position position="716"/>
    </location>
</feature>
<evidence type="ECO:0000259" key="9">
    <source>
        <dbReference type="PROSITE" id="PS51203"/>
    </source>
</evidence>